<dbReference type="Proteomes" id="UP000317550">
    <property type="component" value="Chromosome"/>
</dbReference>
<reference evidence="2" key="1">
    <citation type="submission" date="2019-07" db="EMBL/GenBank/DDBJ databases">
        <title>Chitinimonas sp. nov., isolated from Ny-Alesund, arctica soil.</title>
        <authorList>
            <person name="Xu Q."/>
            <person name="Peng F."/>
        </authorList>
    </citation>
    <scope>NUCLEOTIDE SEQUENCE [LARGE SCALE GENOMIC DNA]</scope>
    <source>
        <strain evidence="2">R3-44</strain>
    </source>
</reference>
<evidence type="ECO:0000313" key="1">
    <source>
        <dbReference type="EMBL" id="QDQ28143.1"/>
    </source>
</evidence>
<dbReference type="KEGG" id="cari:FNU76_18315"/>
<accession>A0A516SJ30</accession>
<proteinExistence type="predicted"/>
<name>A0A516SJ30_9NEIS</name>
<keyword evidence="2" id="KW-1185">Reference proteome</keyword>
<sequence>MNVMGIRGFKNLNSAYISPAIEKIINDVNRNMISLDLSLNRDDIDRQGFSDSKEAIISALSEIKAPGGDLARKVDTVERRFFELRHKLRLKHTQLVEGCGKVVRKKTVFSPLLEWARPLLWDSVLRNCKKAEIAEIASKALANAYKDMPLDRTANMGSWDSCKTIINAALTEIGDLQNEFLSGDKDVKAIIDKLNRIVKQKFMPSKVFLSKNTTIAFLGPIHSTCQEMEKLRAKYQLIFSKANEKLEDLNSHR</sequence>
<dbReference type="EMBL" id="CP041730">
    <property type="protein sequence ID" value="QDQ28143.1"/>
    <property type="molecule type" value="Genomic_DNA"/>
</dbReference>
<gene>
    <name evidence="1" type="ORF">FNU76_18315</name>
</gene>
<organism evidence="1 2">
    <name type="scientific">Chitinimonas arctica</name>
    <dbReference type="NCBI Taxonomy" id="2594795"/>
    <lineage>
        <taxon>Bacteria</taxon>
        <taxon>Pseudomonadati</taxon>
        <taxon>Pseudomonadota</taxon>
        <taxon>Betaproteobacteria</taxon>
        <taxon>Neisseriales</taxon>
        <taxon>Chitinibacteraceae</taxon>
        <taxon>Chitinimonas</taxon>
    </lineage>
</organism>
<protein>
    <submittedName>
        <fullName evidence="1">Uncharacterized protein</fullName>
    </submittedName>
</protein>
<evidence type="ECO:0000313" key="2">
    <source>
        <dbReference type="Proteomes" id="UP000317550"/>
    </source>
</evidence>
<dbReference type="AlphaFoldDB" id="A0A516SJ30"/>
<dbReference type="RefSeq" id="WP_144279530.1">
    <property type="nucleotide sequence ID" value="NZ_CP041730.1"/>
</dbReference>